<dbReference type="InterPro" id="IPR029058">
    <property type="entry name" value="AB_hydrolase_fold"/>
</dbReference>
<protein>
    <submittedName>
        <fullName evidence="3">Alpha/beta hydrolase</fullName>
    </submittedName>
</protein>
<name>A0A9X4M002_9ACTN</name>
<dbReference type="InterPro" id="IPR050471">
    <property type="entry name" value="AB_hydrolase"/>
</dbReference>
<keyword evidence="1" id="KW-0575">Peroxidase</keyword>
<evidence type="ECO:0000256" key="1">
    <source>
        <dbReference type="ARBA" id="ARBA00022559"/>
    </source>
</evidence>
<dbReference type="Proteomes" id="UP001152755">
    <property type="component" value="Unassembled WGS sequence"/>
</dbReference>
<dbReference type="InterPro" id="IPR000639">
    <property type="entry name" value="Epox_hydrolase-like"/>
</dbReference>
<dbReference type="PANTHER" id="PTHR43433">
    <property type="entry name" value="HYDROLASE, ALPHA/BETA FOLD FAMILY PROTEIN"/>
    <property type="match status" value="1"/>
</dbReference>
<dbReference type="PANTHER" id="PTHR43433:SF1">
    <property type="entry name" value="BLL5160 PROTEIN"/>
    <property type="match status" value="1"/>
</dbReference>
<dbReference type="GO" id="GO:0004601">
    <property type="term" value="F:peroxidase activity"/>
    <property type="evidence" value="ECO:0007669"/>
    <property type="project" value="UniProtKB-KW"/>
</dbReference>
<dbReference type="PRINTS" id="PR00412">
    <property type="entry name" value="EPOXHYDRLASE"/>
</dbReference>
<proteinExistence type="predicted"/>
<keyword evidence="1" id="KW-0560">Oxidoreductase</keyword>
<feature type="domain" description="AB hydrolase-1" evidence="2">
    <location>
        <begin position="78"/>
        <end position="330"/>
    </location>
</feature>
<evidence type="ECO:0000259" key="2">
    <source>
        <dbReference type="Pfam" id="PF00561"/>
    </source>
</evidence>
<dbReference type="Pfam" id="PF00561">
    <property type="entry name" value="Abhydrolase_1"/>
    <property type="match status" value="1"/>
</dbReference>
<sequence>MPASPSSRAWGLAGLSAAAAGAVGTAVGLTRAREARVTDRYADERFDLLRSDRGSVVAADDGVPLSVREVGPRDAPLTVVFVHGFCNRMAAWHFQRIALERTWGDRIRMVFYDHRGHGQSGPAPSETCTIAQLARDLDAVLRAMVPTGPVVLVGHSMGGMTVLSYAGQHPETSGPRVVGFGLISTAAGGLSEVGLGRSLESPAIDAFRAVSRRVPGMVQGGRGATRRLIAPLLRAASYGDRKVSRSVVRFTDEMINDTPLSTLVDFLQALEDHDESAALPAMTDVPALVLCGDGDILTPFRNSVSLAEQLPLAELLRVPGAGHMVQLEQPEVVSEAIDRLVTRAVEAMSTEPAMKERATGVLRAIADRRRHGELWPALGGRTRRR</sequence>
<dbReference type="Gene3D" id="3.40.50.1820">
    <property type="entry name" value="alpha/beta hydrolase"/>
    <property type="match status" value="1"/>
</dbReference>
<dbReference type="SUPFAM" id="SSF53474">
    <property type="entry name" value="alpha/beta-Hydrolases"/>
    <property type="match status" value="1"/>
</dbReference>
<evidence type="ECO:0000313" key="4">
    <source>
        <dbReference type="Proteomes" id="UP001152755"/>
    </source>
</evidence>
<gene>
    <name evidence="3" type="ORF">NVS88_13115</name>
</gene>
<accession>A0A9X4M002</accession>
<reference evidence="3" key="1">
    <citation type="submission" date="2022-08" db="EMBL/GenBank/DDBJ databases">
        <title>Genome analysis of Corynebacteriales strain.</title>
        <authorList>
            <person name="Lee S.D."/>
        </authorList>
    </citation>
    <scope>NUCLEOTIDE SEQUENCE</scope>
    <source>
        <strain evidence="3">D3-21</strain>
    </source>
</reference>
<evidence type="ECO:0000313" key="3">
    <source>
        <dbReference type="EMBL" id="MDG3015493.1"/>
    </source>
</evidence>
<dbReference type="InterPro" id="IPR000073">
    <property type="entry name" value="AB_hydrolase_1"/>
</dbReference>
<dbReference type="RefSeq" id="WP_277829907.1">
    <property type="nucleotide sequence ID" value="NZ_JAAIVF010000001.1"/>
</dbReference>
<organism evidence="3 4">
    <name type="scientific">Speluncibacter jeojiensis</name>
    <dbReference type="NCBI Taxonomy" id="2710754"/>
    <lineage>
        <taxon>Bacteria</taxon>
        <taxon>Bacillati</taxon>
        <taxon>Actinomycetota</taxon>
        <taxon>Actinomycetes</taxon>
        <taxon>Mycobacteriales</taxon>
        <taxon>Speluncibacteraceae</taxon>
        <taxon>Speluncibacter</taxon>
    </lineage>
</organism>
<dbReference type="EMBL" id="JANRHA010000008">
    <property type="protein sequence ID" value="MDG3015493.1"/>
    <property type="molecule type" value="Genomic_DNA"/>
</dbReference>
<keyword evidence="3" id="KW-0378">Hydrolase</keyword>
<dbReference type="GO" id="GO:0016787">
    <property type="term" value="F:hydrolase activity"/>
    <property type="evidence" value="ECO:0007669"/>
    <property type="project" value="UniProtKB-KW"/>
</dbReference>
<keyword evidence="4" id="KW-1185">Reference proteome</keyword>
<dbReference type="AlphaFoldDB" id="A0A9X4M002"/>
<comment type="caution">
    <text evidence="3">The sequence shown here is derived from an EMBL/GenBank/DDBJ whole genome shotgun (WGS) entry which is preliminary data.</text>
</comment>